<reference evidence="2 3" key="1">
    <citation type="submission" date="2014-06" db="EMBL/GenBank/DDBJ databases">
        <authorList>
            <person name="Swart Estienne"/>
        </authorList>
    </citation>
    <scope>NUCLEOTIDE SEQUENCE [LARGE SCALE GENOMIC DNA]</scope>
    <source>
        <strain evidence="2 3">130c</strain>
    </source>
</reference>
<gene>
    <name evidence="2" type="primary">Contig13419.g14324</name>
    <name evidence="2" type="ORF">STYLEM_14251</name>
</gene>
<feature type="transmembrane region" description="Helical" evidence="1">
    <location>
        <begin position="121"/>
        <end position="140"/>
    </location>
</feature>
<evidence type="ECO:0000313" key="3">
    <source>
        <dbReference type="Proteomes" id="UP000039865"/>
    </source>
</evidence>
<dbReference type="Proteomes" id="UP000039865">
    <property type="component" value="Unassembled WGS sequence"/>
</dbReference>
<evidence type="ECO:0000256" key="1">
    <source>
        <dbReference type="SAM" id="Phobius"/>
    </source>
</evidence>
<keyword evidence="1" id="KW-1133">Transmembrane helix</keyword>
<dbReference type="EMBL" id="CCKQ01013512">
    <property type="protein sequence ID" value="CDW85179.1"/>
    <property type="molecule type" value="Genomic_DNA"/>
</dbReference>
<keyword evidence="1" id="KW-0812">Transmembrane</keyword>
<name>A0A078ASM8_STYLE</name>
<dbReference type="AlphaFoldDB" id="A0A078ASM8"/>
<organism evidence="2 3">
    <name type="scientific">Stylonychia lemnae</name>
    <name type="common">Ciliate</name>
    <dbReference type="NCBI Taxonomy" id="5949"/>
    <lineage>
        <taxon>Eukaryota</taxon>
        <taxon>Sar</taxon>
        <taxon>Alveolata</taxon>
        <taxon>Ciliophora</taxon>
        <taxon>Intramacronucleata</taxon>
        <taxon>Spirotrichea</taxon>
        <taxon>Stichotrichia</taxon>
        <taxon>Sporadotrichida</taxon>
        <taxon>Oxytrichidae</taxon>
        <taxon>Stylonychinae</taxon>
        <taxon>Stylonychia</taxon>
    </lineage>
</organism>
<accession>A0A078ASM8</accession>
<keyword evidence="3" id="KW-1185">Reference proteome</keyword>
<dbReference type="InParanoid" id="A0A078ASM8"/>
<protein>
    <submittedName>
        <fullName evidence="2">Uncharacterized protein</fullName>
    </submittedName>
</protein>
<proteinExistence type="predicted"/>
<keyword evidence="1" id="KW-0472">Membrane</keyword>
<sequence length="167" mass="18550">MAVTVSSGKHIAVNEVTQFGEDNIWIKILKGNMAVALTTYQSLLGRQVHQYRADQCYQDLWDLADNIITSFGTMGASTIPEFIGLGLKVLTMAIFIFHVGSHCTPLLMTNPPTYVPKAESAFGFFIGKALTIISDIIGILKYDEMFSYARDMSELLLSVEEVVEYLI</sequence>
<evidence type="ECO:0000313" key="2">
    <source>
        <dbReference type="EMBL" id="CDW85179.1"/>
    </source>
</evidence>
<feature type="transmembrane region" description="Helical" evidence="1">
    <location>
        <begin position="82"/>
        <end position="101"/>
    </location>
</feature>